<organism evidence="1 2">
    <name type="scientific">Trichoderma asperellum (strain ATCC 204424 / CBS 433.97 / NBRC 101777)</name>
    <dbReference type="NCBI Taxonomy" id="1042311"/>
    <lineage>
        <taxon>Eukaryota</taxon>
        <taxon>Fungi</taxon>
        <taxon>Dikarya</taxon>
        <taxon>Ascomycota</taxon>
        <taxon>Pezizomycotina</taxon>
        <taxon>Sordariomycetes</taxon>
        <taxon>Hypocreomycetidae</taxon>
        <taxon>Hypocreales</taxon>
        <taxon>Hypocreaceae</taxon>
        <taxon>Trichoderma</taxon>
    </lineage>
</organism>
<dbReference type="AlphaFoldDB" id="A0A2T3Z6E7"/>
<keyword evidence="2" id="KW-1185">Reference proteome</keyword>
<name>A0A2T3Z6E7_TRIA4</name>
<reference evidence="1 2" key="1">
    <citation type="submission" date="2016-07" db="EMBL/GenBank/DDBJ databases">
        <title>Multiple horizontal gene transfer events from other fungi enriched the ability of initially mycotrophic Trichoderma (Ascomycota) to feed on dead plant biomass.</title>
        <authorList>
            <consortium name="DOE Joint Genome Institute"/>
            <person name="Aerts A."/>
            <person name="Atanasova L."/>
            <person name="Chenthamara K."/>
            <person name="Zhang J."/>
            <person name="Grujic M."/>
            <person name="Henrissat B."/>
            <person name="Kuo A."/>
            <person name="Salamov A."/>
            <person name="Lipzen A."/>
            <person name="Labutti K."/>
            <person name="Barry K."/>
            <person name="Miao Y."/>
            <person name="Rahimi M.J."/>
            <person name="Shen Q."/>
            <person name="Grigoriev I.V."/>
            <person name="Kubicek C.P."/>
            <person name="Druzhinina I.S."/>
        </authorList>
    </citation>
    <scope>NUCLEOTIDE SEQUENCE [LARGE SCALE GENOMIC DNA]</scope>
    <source>
        <strain evidence="1 2">CBS 433.97</strain>
    </source>
</reference>
<sequence length="166" mass="18642">MSLTTLNIPIGPYMALAAEEELLRKAEKVGKRQRGKKITAIFSDELYAYDWIPNLHDAVADQAIKDLVDSNIMKKRKDIFRYKLSIYHISGGIKTPSGVFQVVIPTVKPDQPSRIRITPQDTRVQVPVEWSFGSYFLLSEGTMLSPTTPISYISISIPLVSRISDS</sequence>
<accession>A0A2T3Z6E7</accession>
<evidence type="ECO:0000313" key="1">
    <source>
        <dbReference type="EMBL" id="PTB40383.1"/>
    </source>
</evidence>
<gene>
    <name evidence="1" type="ORF">M441DRAFT_70195</name>
</gene>
<dbReference type="Proteomes" id="UP000240493">
    <property type="component" value="Unassembled WGS sequence"/>
</dbReference>
<evidence type="ECO:0000313" key="2">
    <source>
        <dbReference type="Proteomes" id="UP000240493"/>
    </source>
</evidence>
<proteinExistence type="predicted"/>
<dbReference type="EMBL" id="KZ679263">
    <property type="protein sequence ID" value="PTB40383.1"/>
    <property type="molecule type" value="Genomic_DNA"/>
</dbReference>
<protein>
    <submittedName>
        <fullName evidence="1">Uncharacterized protein</fullName>
    </submittedName>
</protein>